<dbReference type="PANTHER" id="PTHR43798">
    <property type="entry name" value="MONOACYLGLYCEROL LIPASE"/>
    <property type="match status" value="1"/>
</dbReference>
<dbReference type="OrthoDB" id="27092at2"/>
<dbReference type="Proteomes" id="UP000293764">
    <property type="component" value="Unassembled WGS sequence"/>
</dbReference>
<dbReference type="PANTHER" id="PTHR43798:SF33">
    <property type="entry name" value="HYDROLASE, PUTATIVE (AFU_ORTHOLOGUE AFUA_2G14860)-RELATED"/>
    <property type="match status" value="1"/>
</dbReference>
<dbReference type="InterPro" id="IPR050266">
    <property type="entry name" value="AB_hydrolase_sf"/>
</dbReference>
<organism evidence="3 4">
    <name type="scientific">Pengzhenrongella frigida</name>
    <dbReference type="NCBI Taxonomy" id="1259133"/>
    <lineage>
        <taxon>Bacteria</taxon>
        <taxon>Bacillati</taxon>
        <taxon>Actinomycetota</taxon>
        <taxon>Actinomycetes</taxon>
        <taxon>Micrococcales</taxon>
        <taxon>Pengzhenrongella</taxon>
    </lineage>
</organism>
<evidence type="ECO:0000313" key="3">
    <source>
        <dbReference type="EMBL" id="RYV51299.1"/>
    </source>
</evidence>
<dbReference type="InterPro" id="IPR000073">
    <property type="entry name" value="AB_hydrolase_1"/>
</dbReference>
<keyword evidence="3" id="KW-0378">Hydrolase</keyword>
<dbReference type="AlphaFoldDB" id="A0A4Q5MZW3"/>
<proteinExistence type="predicted"/>
<gene>
    <name evidence="3" type="ORF">EUA98_09100</name>
</gene>
<feature type="region of interest" description="Disordered" evidence="1">
    <location>
        <begin position="1"/>
        <end position="35"/>
    </location>
</feature>
<protein>
    <submittedName>
        <fullName evidence="3">Alpha/beta fold hydrolase</fullName>
    </submittedName>
</protein>
<keyword evidence="4" id="KW-1185">Reference proteome</keyword>
<dbReference type="PRINTS" id="PR00111">
    <property type="entry name" value="ABHYDROLASE"/>
</dbReference>
<dbReference type="GO" id="GO:0016020">
    <property type="term" value="C:membrane"/>
    <property type="evidence" value="ECO:0007669"/>
    <property type="project" value="TreeGrafter"/>
</dbReference>
<name>A0A4Q5MZW3_9MICO</name>
<reference evidence="3 4" key="1">
    <citation type="submission" date="2019-01" db="EMBL/GenBank/DDBJ databases">
        <title>Novel species of Cellulomonas.</title>
        <authorList>
            <person name="Liu Q."/>
            <person name="Xin Y.-H."/>
        </authorList>
    </citation>
    <scope>NUCLEOTIDE SEQUENCE [LARGE SCALE GENOMIC DNA]</scope>
    <source>
        <strain evidence="3 4">HLT2-17</strain>
    </source>
</reference>
<sequence>MTSRRQGPAGRPSRLRKSAPPPAAAAGDAPVADADGWTDQHVTVDGRRVFYRRGPAVEGIPIVHVHGFAISGSYLMPTARRLAHLGPTVVPDLPGYGRSERWQHTLGIPALAHALEAILDALGLAKVVLIGNSMGCAVSLEVAHAAPERVHRLVLVSPAGGMYNQPFGRALRQLAVDGTRENPRMARVAVPDYVRFGPVSALNLFGELTRFPALERLLRTPVPTLAVLGDRDPLMPPPHRVREVKALAPEHVTVALIEGAAHAINFSHPGELSNVIEEWLEGRDIVDDPDQPGHARALRFEQD</sequence>
<evidence type="ECO:0000256" key="1">
    <source>
        <dbReference type="SAM" id="MobiDB-lite"/>
    </source>
</evidence>
<dbReference type="InterPro" id="IPR029058">
    <property type="entry name" value="AB_hydrolase_fold"/>
</dbReference>
<evidence type="ECO:0000313" key="4">
    <source>
        <dbReference type="Proteomes" id="UP000293764"/>
    </source>
</evidence>
<dbReference type="EMBL" id="SDWW01000018">
    <property type="protein sequence ID" value="RYV51299.1"/>
    <property type="molecule type" value="Genomic_DNA"/>
</dbReference>
<dbReference type="Gene3D" id="3.40.50.1820">
    <property type="entry name" value="alpha/beta hydrolase"/>
    <property type="match status" value="1"/>
</dbReference>
<feature type="compositionally biased region" description="Low complexity" evidence="1">
    <location>
        <begin position="24"/>
        <end position="35"/>
    </location>
</feature>
<dbReference type="SUPFAM" id="SSF53474">
    <property type="entry name" value="alpha/beta-Hydrolases"/>
    <property type="match status" value="1"/>
</dbReference>
<dbReference type="Pfam" id="PF00561">
    <property type="entry name" value="Abhydrolase_1"/>
    <property type="match status" value="1"/>
</dbReference>
<comment type="caution">
    <text evidence="3">The sequence shown here is derived from an EMBL/GenBank/DDBJ whole genome shotgun (WGS) entry which is preliminary data.</text>
</comment>
<dbReference type="GO" id="GO:0016787">
    <property type="term" value="F:hydrolase activity"/>
    <property type="evidence" value="ECO:0007669"/>
    <property type="project" value="UniProtKB-KW"/>
</dbReference>
<dbReference type="RefSeq" id="WP_130102365.1">
    <property type="nucleotide sequence ID" value="NZ_SDWW01000018.1"/>
</dbReference>
<accession>A0A4Q5MZW3</accession>
<evidence type="ECO:0000259" key="2">
    <source>
        <dbReference type="Pfam" id="PF00561"/>
    </source>
</evidence>
<feature type="domain" description="AB hydrolase-1" evidence="2">
    <location>
        <begin position="61"/>
        <end position="172"/>
    </location>
</feature>